<keyword evidence="13" id="KW-0282">Flagellum</keyword>
<feature type="domain" description="Flagellar motor switch protein FliG N-terminal" evidence="12">
    <location>
        <begin position="7"/>
        <end position="110"/>
    </location>
</feature>
<dbReference type="PIRSF" id="PIRSF003161">
    <property type="entry name" value="FliG"/>
    <property type="match status" value="1"/>
</dbReference>
<dbReference type="PANTHER" id="PTHR30534">
    <property type="entry name" value="FLAGELLAR MOTOR SWITCH PROTEIN FLIG"/>
    <property type="match status" value="1"/>
</dbReference>
<dbReference type="InterPro" id="IPR032779">
    <property type="entry name" value="FliG_M"/>
</dbReference>
<dbReference type="InterPro" id="IPR028263">
    <property type="entry name" value="FliG_N"/>
</dbReference>
<evidence type="ECO:0000259" key="10">
    <source>
        <dbReference type="Pfam" id="PF01706"/>
    </source>
</evidence>
<feature type="domain" description="Flagellar motor switch protein FliG middle" evidence="11">
    <location>
        <begin position="118"/>
        <end position="192"/>
    </location>
</feature>
<reference evidence="13" key="1">
    <citation type="submission" date="2015-06" db="EMBL/GenBank/DDBJ databases">
        <authorList>
            <person name="Liu B."/>
            <person name="Wang J."/>
            <person name="Zhu Y."/>
            <person name="Liu G."/>
            <person name="Chen Q."/>
            <person name="Zheng C."/>
            <person name="Che J."/>
            <person name="Ge C."/>
            <person name="Shi H."/>
            <person name="Pan Z."/>
            <person name="Liu X."/>
        </authorList>
    </citation>
    <scope>NUCLEOTIDE SEQUENCE [LARGE SCALE GENOMIC DNA]</scope>
    <source>
        <strain evidence="13">DSM 16346</strain>
    </source>
</reference>
<dbReference type="GO" id="GO:0006935">
    <property type="term" value="P:chemotaxis"/>
    <property type="evidence" value="ECO:0007669"/>
    <property type="project" value="UniProtKB-KW"/>
</dbReference>
<dbReference type="STRING" id="157733.AB986_11415"/>
<dbReference type="PRINTS" id="PR00954">
    <property type="entry name" value="FLGMOTORFLIG"/>
</dbReference>
<protein>
    <recommendedName>
        <fullName evidence="4">Flagellar motor switch protein FliG</fullName>
    </recommendedName>
</protein>
<dbReference type="InterPro" id="IPR011002">
    <property type="entry name" value="FliG_a-hlx"/>
</dbReference>
<evidence type="ECO:0000256" key="9">
    <source>
        <dbReference type="ARBA" id="ARBA00023143"/>
    </source>
</evidence>
<name>A0A0J6CTQ2_9BACL</name>
<keyword evidence="14" id="KW-1185">Reference proteome</keyword>
<keyword evidence="6" id="KW-0145">Chemotaxis</keyword>
<dbReference type="NCBIfam" id="TIGR00207">
    <property type="entry name" value="fliG"/>
    <property type="match status" value="1"/>
</dbReference>
<keyword evidence="7" id="KW-0283">Flagellar rotation</keyword>
<sequence length="337" mass="37645">MVPNVEELSGIQKAAILLTSLGPELSVQTFKHLSEKEIDQLALGISELRRVEPEEREGVVDEFIQMVKAKDYIAVGGFEYARQILEKALGPKKAEEIINRLRANLKVKPFAFARKADPDQILNVVQQEHPQTIALVLSYLDAKQSSKILSSLPQESQADVARRIALMDSTSPEVISQLENIIESKLNATGAQDYAFTGGVEAIVQVLSGVDRSTERTILSTLEKDDPNLAEEIKKRMFVFEDIVTLDDRSIRLVISEVKDEDLSISLKVASEEVKNTIFRNMSNRRVDTVKEEIELMGPLRLREVEEAQSRIVSVIRYLEETGDVMIARGGGDDLIV</sequence>
<comment type="similarity">
    <text evidence="3">Belongs to the FliG family.</text>
</comment>
<dbReference type="SUPFAM" id="SSF48029">
    <property type="entry name" value="FliG"/>
    <property type="match status" value="2"/>
</dbReference>
<dbReference type="GO" id="GO:0009425">
    <property type="term" value="C:bacterial-type flagellum basal body"/>
    <property type="evidence" value="ECO:0007669"/>
    <property type="project" value="UniProtKB-SubCell"/>
</dbReference>
<dbReference type="Pfam" id="PF01706">
    <property type="entry name" value="FliG_C"/>
    <property type="match status" value="1"/>
</dbReference>
<dbReference type="EMBL" id="LELK01000004">
    <property type="protein sequence ID" value="KMM36573.1"/>
    <property type="molecule type" value="Genomic_DNA"/>
</dbReference>
<dbReference type="AlphaFoldDB" id="A0A0J6CTQ2"/>
<dbReference type="FunFam" id="1.10.220.30:FF:000001">
    <property type="entry name" value="Flagellar motor switch protein FliG"/>
    <property type="match status" value="1"/>
</dbReference>
<dbReference type="Pfam" id="PF14842">
    <property type="entry name" value="FliG_N"/>
    <property type="match status" value="1"/>
</dbReference>
<dbReference type="GO" id="GO:0005886">
    <property type="term" value="C:plasma membrane"/>
    <property type="evidence" value="ECO:0007669"/>
    <property type="project" value="UniProtKB-SubCell"/>
</dbReference>
<dbReference type="PATRIC" id="fig|157733.3.peg.299"/>
<feature type="domain" description="Flagellar motor switch protein FliG C-terminal" evidence="10">
    <location>
        <begin position="221"/>
        <end position="327"/>
    </location>
</feature>
<dbReference type="Gene3D" id="1.10.220.30">
    <property type="match status" value="3"/>
</dbReference>
<evidence type="ECO:0000256" key="1">
    <source>
        <dbReference type="ARBA" id="ARBA00004117"/>
    </source>
</evidence>
<keyword evidence="13" id="KW-0966">Cell projection</keyword>
<accession>A0A0J6CTQ2</accession>
<keyword evidence="9" id="KW-0975">Bacterial flagellum</keyword>
<dbReference type="PANTHER" id="PTHR30534:SF0">
    <property type="entry name" value="FLAGELLAR MOTOR SWITCH PROTEIN FLIG"/>
    <property type="match status" value="1"/>
</dbReference>
<proteinExistence type="inferred from homology"/>
<dbReference type="InterPro" id="IPR023087">
    <property type="entry name" value="Flg_Motor_Flig_C"/>
</dbReference>
<evidence type="ECO:0000256" key="2">
    <source>
        <dbReference type="ARBA" id="ARBA00004413"/>
    </source>
</evidence>
<keyword evidence="8" id="KW-0472">Membrane</keyword>
<evidence type="ECO:0000256" key="7">
    <source>
        <dbReference type="ARBA" id="ARBA00022779"/>
    </source>
</evidence>
<dbReference type="GO" id="GO:0003774">
    <property type="term" value="F:cytoskeletal motor activity"/>
    <property type="evidence" value="ECO:0007669"/>
    <property type="project" value="InterPro"/>
</dbReference>
<dbReference type="Proteomes" id="UP000035996">
    <property type="component" value="Unassembled WGS sequence"/>
</dbReference>
<gene>
    <name evidence="13" type="ORF">AB986_11415</name>
</gene>
<keyword evidence="5" id="KW-1003">Cell membrane</keyword>
<comment type="caution">
    <text evidence="13">The sequence shown here is derived from an EMBL/GenBank/DDBJ whole genome shotgun (WGS) entry which is preliminary data.</text>
</comment>
<evidence type="ECO:0000256" key="4">
    <source>
        <dbReference type="ARBA" id="ARBA00021870"/>
    </source>
</evidence>
<evidence type="ECO:0000256" key="6">
    <source>
        <dbReference type="ARBA" id="ARBA00022500"/>
    </source>
</evidence>
<evidence type="ECO:0000259" key="11">
    <source>
        <dbReference type="Pfam" id="PF14841"/>
    </source>
</evidence>
<keyword evidence="13" id="KW-0969">Cilium</keyword>
<comment type="subcellular location">
    <subcellularLocation>
        <location evidence="1">Bacterial flagellum basal body</location>
    </subcellularLocation>
    <subcellularLocation>
        <location evidence="2">Cell membrane</location>
        <topology evidence="2">Peripheral membrane protein</topology>
        <orientation evidence="2">Cytoplasmic side</orientation>
    </subcellularLocation>
</comment>
<evidence type="ECO:0000256" key="8">
    <source>
        <dbReference type="ARBA" id="ARBA00023136"/>
    </source>
</evidence>
<evidence type="ECO:0000313" key="13">
    <source>
        <dbReference type="EMBL" id="KMM36573.1"/>
    </source>
</evidence>
<dbReference type="InterPro" id="IPR000090">
    <property type="entry name" value="Flg_Motor_Flig"/>
</dbReference>
<evidence type="ECO:0000259" key="12">
    <source>
        <dbReference type="Pfam" id="PF14842"/>
    </source>
</evidence>
<evidence type="ECO:0000256" key="5">
    <source>
        <dbReference type="ARBA" id="ARBA00022475"/>
    </source>
</evidence>
<dbReference type="RefSeq" id="WP_048311285.1">
    <property type="nucleotide sequence ID" value="NZ_CP119526.1"/>
</dbReference>
<evidence type="ECO:0000313" key="14">
    <source>
        <dbReference type="Proteomes" id="UP000035996"/>
    </source>
</evidence>
<evidence type="ECO:0000256" key="3">
    <source>
        <dbReference type="ARBA" id="ARBA00010299"/>
    </source>
</evidence>
<dbReference type="GO" id="GO:0071973">
    <property type="term" value="P:bacterial-type flagellum-dependent cell motility"/>
    <property type="evidence" value="ECO:0007669"/>
    <property type="project" value="InterPro"/>
</dbReference>
<dbReference type="Pfam" id="PF14841">
    <property type="entry name" value="FliG_M"/>
    <property type="match status" value="1"/>
</dbReference>
<organism evidence="13 14">
    <name type="scientific">Guptibacillus hwajinpoensis</name>
    <dbReference type="NCBI Taxonomy" id="208199"/>
    <lineage>
        <taxon>Bacteria</taxon>
        <taxon>Bacillati</taxon>
        <taxon>Bacillota</taxon>
        <taxon>Bacilli</taxon>
        <taxon>Bacillales</taxon>
        <taxon>Guptibacillaceae</taxon>
        <taxon>Guptibacillus</taxon>
    </lineage>
</organism>